<evidence type="ECO:0000313" key="1">
    <source>
        <dbReference type="EMBL" id="PKQ62213.1"/>
    </source>
</evidence>
<dbReference type="AlphaFoldDB" id="A0A2N3HW05"/>
<gene>
    <name evidence="1" type="ORF">BZG02_12910</name>
</gene>
<keyword evidence="2" id="KW-1185">Reference proteome</keyword>
<name>A0A2N3HW05_9BACT</name>
<accession>A0A2N3HW05</accession>
<dbReference type="EMBL" id="MVDD01000009">
    <property type="protein sequence ID" value="PKQ62213.1"/>
    <property type="molecule type" value="Genomic_DNA"/>
</dbReference>
<sequence>MIHLVSVLTLKKIKMTDLATTKPIEELVLEITDEQIVSPTIPVYITIGEAGQLHRNALEDKDALLAKGLTLEKIEDLNSRALFLQDKQSDWIAVYESAQSNTEKWDQVYEEASLLQKELKYDFLFAYRNNEKILTQLNNIIDGNGKMDLIQDMSDYPKLAKQYPEPLKLINFDNSKLEKSDRFSHELYDLWQKIDGAKNSTYRPEKIMRDRAYSYLKQLVDEIRTYGKYAFWNDEEKQKRYTSEYQRRKFARNSKVKTNENSL</sequence>
<comment type="caution">
    <text evidence="1">The sequence shown here is derived from an EMBL/GenBank/DDBJ whole genome shotgun (WGS) entry which is preliminary data.</text>
</comment>
<protein>
    <submittedName>
        <fullName evidence="1">Uncharacterized protein</fullName>
    </submittedName>
</protein>
<evidence type="ECO:0000313" key="2">
    <source>
        <dbReference type="Proteomes" id="UP000233535"/>
    </source>
</evidence>
<proteinExistence type="predicted"/>
<reference evidence="1 2" key="1">
    <citation type="journal article" date="2017" name="Front. Microbiol.">
        <title>Labilibaculum manganireducens gen. nov., sp. nov. and Labilibaculum filiforme sp. nov., Novel Bacteroidetes Isolated from Subsurface Sediments of the Baltic Sea.</title>
        <authorList>
            <person name="Vandieken V."/>
            <person name="Marshall I.P."/>
            <person name="Niemann H."/>
            <person name="Engelen B."/>
            <person name="Cypionka H."/>
        </authorList>
    </citation>
    <scope>NUCLEOTIDE SEQUENCE [LARGE SCALE GENOMIC DNA]</scope>
    <source>
        <strain evidence="1 2">59.16B</strain>
    </source>
</reference>
<organism evidence="1 2">
    <name type="scientific">Labilibaculum filiforme</name>
    <dbReference type="NCBI Taxonomy" id="1940526"/>
    <lineage>
        <taxon>Bacteria</taxon>
        <taxon>Pseudomonadati</taxon>
        <taxon>Bacteroidota</taxon>
        <taxon>Bacteroidia</taxon>
        <taxon>Marinilabiliales</taxon>
        <taxon>Marinifilaceae</taxon>
        <taxon>Labilibaculum</taxon>
    </lineage>
</organism>
<dbReference type="Proteomes" id="UP000233535">
    <property type="component" value="Unassembled WGS sequence"/>
</dbReference>